<dbReference type="InterPro" id="IPR011611">
    <property type="entry name" value="PfkB_dom"/>
</dbReference>
<dbReference type="InterPro" id="IPR029056">
    <property type="entry name" value="Ribokinase-like"/>
</dbReference>
<dbReference type="EMBL" id="JAALLT010000001">
    <property type="protein sequence ID" value="NGP75767.1"/>
    <property type="molecule type" value="Genomic_DNA"/>
</dbReference>
<dbReference type="RefSeq" id="WP_165139364.1">
    <property type="nucleotide sequence ID" value="NZ_JAALLT010000001.1"/>
</dbReference>
<evidence type="ECO:0000256" key="3">
    <source>
        <dbReference type="ARBA" id="ARBA00022777"/>
    </source>
</evidence>
<reference evidence="5 6" key="1">
    <citation type="submission" date="2020-02" db="EMBL/GenBank/DDBJ databases">
        <title>Balneolaceae bacterium YR4-1, complete genome.</title>
        <authorList>
            <person name="Li Y."/>
            <person name="Wu S."/>
        </authorList>
    </citation>
    <scope>NUCLEOTIDE SEQUENCE [LARGE SCALE GENOMIC DNA]</scope>
    <source>
        <strain evidence="5 6">YR4-1</strain>
    </source>
</reference>
<comment type="similarity">
    <text evidence="1">Belongs to the carbohydrate kinase PfkB family.</text>
</comment>
<dbReference type="PANTHER" id="PTHR43085">
    <property type="entry name" value="HEXOKINASE FAMILY MEMBER"/>
    <property type="match status" value="1"/>
</dbReference>
<evidence type="ECO:0000256" key="2">
    <source>
        <dbReference type="ARBA" id="ARBA00022679"/>
    </source>
</evidence>
<feature type="domain" description="Carbohydrate kinase PfkB" evidence="4">
    <location>
        <begin position="23"/>
        <end position="279"/>
    </location>
</feature>
<keyword evidence="3 5" id="KW-0418">Kinase</keyword>
<keyword evidence="2" id="KW-0808">Transferase</keyword>
<dbReference type="PANTHER" id="PTHR43085:SF57">
    <property type="entry name" value="CARBOHYDRATE KINASE PFKB DOMAIN-CONTAINING PROTEIN"/>
    <property type="match status" value="1"/>
</dbReference>
<dbReference type="Proteomes" id="UP000473278">
    <property type="component" value="Unassembled WGS sequence"/>
</dbReference>
<name>A0A6M1SYX9_9BACT</name>
<dbReference type="Gene3D" id="3.40.1190.20">
    <property type="match status" value="1"/>
</dbReference>
<protein>
    <submittedName>
        <fullName evidence="5">Carbohydrate kinase</fullName>
    </submittedName>
</protein>
<gene>
    <name evidence="5" type="ORF">G3570_03930</name>
</gene>
<dbReference type="InterPro" id="IPR050306">
    <property type="entry name" value="PfkB_Carbo_kinase"/>
</dbReference>
<comment type="caution">
    <text evidence="5">The sequence shown here is derived from an EMBL/GenBank/DDBJ whole genome shotgun (WGS) entry which is preliminary data.</text>
</comment>
<sequence length="298" mass="32673">MNKNPVITCVGEVLWDALPGGIYLGGAPLNVCLNLNRLGAEARMVSRVGEDRLGSEAKDRIERGGLDSDFIQVDKEHETGFVKVQLNSDGDPEYVIMQPVAWDFINLQQKKIVELLENSWAVVYGTLAHRQNHGLRNLSELSCLKVLDMNLRAPHFEKDTVLELVKGADILKMNMDELELLKSWYSISGSTEKALREIAARCSCLTICVTRGGDGAVMLHKRQWFEHGGYPVTVMDAVGAGDAFLAALLYGLSVDRNQEELLPLANAAGAYVASQSGANPEYSISDLDSVIEGKLLLQ</sequence>
<evidence type="ECO:0000313" key="6">
    <source>
        <dbReference type="Proteomes" id="UP000473278"/>
    </source>
</evidence>
<organism evidence="5 6">
    <name type="scientific">Halalkalibaculum roseum</name>
    <dbReference type="NCBI Taxonomy" id="2709311"/>
    <lineage>
        <taxon>Bacteria</taxon>
        <taxon>Pseudomonadati</taxon>
        <taxon>Balneolota</taxon>
        <taxon>Balneolia</taxon>
        <taxon>Balneolales</taxon>
        <taxon>Balneolaceae</taxon>
        <taxon>Halalkalibaculum</taxon>
    </lineage>
</organism>
<evidence type="ECO:0000259" key="4">
    <source>
        <dbReference type="Pfam" id="PF00294"/>
    </source>
</evidence>
<keyword evidence="6" id="KW-1185">Reference proteome</keyword>
<dbReference type="GO" id="GO:0016301">
    <property type="term" value="F:kinase activity"/>
    <property type="evidence" value="ECO:0007669"/>
    <property type="project" value="UniProtKB-KW"/>
</dbReference>
<evidence type="ECO:0000256" key="1">
    <source>
        <dbReference type="ARBA" id="ARBA00010688"/>
    </source>
</evidence>
<accession>A0A6M1SYX9</accession>
<evidence type="ECO:0000313" key="5">
    <source>
        <dbReference type="EMBL" id="NGP75767.1"/>
    </source>
</evidence>
<dbReference type="Pfam" id="PF00294">
    <property type="entry name" value="PfkB"/>
    <property type="match status" value="1"/>
</dbReference>
<dbReference type="AlphaFoldDB" id="A0A6M1SYX9"/>
<proteinExistence type="inferred from homology"/>
<dbReference type="SUPFAM" id="SSF53613">
    <property type="entry name" value="Ribokinase-like"/>
    <property type="match status" value="1"/>
</dbReference>